<evidence type="ECO:0000313" key="4">
    <source>
        <dbReference type="Proteomes" id="UP000191672"/>
    </source>
</evidence>
<accession>A0A1V6QPI5</accession>
<dbReference type="GO" id="GO:0017000">
    <property type="term" value="P:antibiotic biosynthetic process"/>
    <property type="evidence" value="ECO:0007669"/>
    <property type="project" value="UniProtKB-ARBA"/>
</dbReference>
<organism evidence="3 4">
    <name type="scientific">Penicillium antarcticum</name>
    <dbReference type="NCBI Taxonomy" id="416450"/>
    <lineage>
        <taxon>Eukaryota</taxon>
        <taxon>Fungi</taxon>
        <taxon>Dikarya</taxon>
        <taxon>Ascomycota</taxon>
        <taxon>Pezizomycotina</taxon>
        <taxon>Eurotiomycetes</taxon>
        <taxon>Eurotiomycetidae</taxon>
        <taxon>Eurotiales</taxon>
        <taxon>Aspergillaceae</taxon>
        <taxon>Penicillium</taxon>
    </lineage>
</organism>
<evidence type="ECO:0000259" key="2">
    <source>
        <dbReference type="Pfam" id="PF07859"/>
    </source>
</evidence>
<dbReference type="SUPFAM" id="SSF53474">
    <property type="entry name" value="alpha/beta-Hydrolases"/>
    <property type="match status" value="1"/>
</dbReference>
<sequence length="292" mass="31497">MASFETSSHVYKTADGLSLGIDLLKPPTAKEDSVVLLHFHGGLLPEAKGLDILQDTLDATNWVNQNISSKIIIAGSSAGGYLALATAAHPSCPRPIAVLAIYGMLDPASERYVHPGQALMGPVENETEALSEIDAAMQSGQVLDGYPFPANLPTDQRVKWIRTMHQTARYADVLTRCPGLAQRIAEEGTDAIPEEYRTLFPVSFGLTPNFPPTVLLHGDRDDLVDFDQSSMVAEKLRTLGVDLWFENAVDQDHGFETKEGFNLDVGDAADGNAVTDSLRSVIAVLEKHASSV</sequence>
<proteinExistence type="predicted"/>
<reference evidence="4" key="1">
    <citation type="journal article" date="2017" name="Nat. Microbiol.">
        <title>Global analysis of biosynthetic gene clusters reveals vast potential of secondary metabolite production in Penicillium species.</title>
        <authorList>
            <person name="Nielsen J.C."/>
            <person name="Grijseels S."/>
            <person name="Prigent S."/>
            <person name="Ji B."/>
            <person name="Dainat J."/>
            <person name="Nielsen K.F."/>
            <person name="Frisvad J.C."/>
            <person name="Workman M."/>
            <person name="Nielsen J."/>
        </authorList>
    </citation>
    <scope>NUCLEOTIDE SEQUENCE [LARGE SCALE GENOMIC DNA]</scope>
    <source>
        <strain evidence="4">IBT 31811</strain>
    </source>
</reference>
<dbReference type="InterPro" id="IPR029058">
    <property type="entry name" value="AB_hydrolase_fold"/>
</dbReference>
<dbReference type="AlphaFoldDB" id="A0A1V6QPI5"/>
<dbReference type="EMBL" id="MDYN01000001">
    <property type="protein sequence ID" value="OQD91139.1"/>
    <property type="molecule type" value="Genomic_DNA"/>
</dbReference>
<comment type="caution">
    <text evidence="3">The sequence shown here is derived from an EMBL/GenBank/DDBJ whole genome shotgun (WGS) entry which is preliminary data.</text>
</comment>
<gene>
    <name evidence="3" type="ORF">PENANT_c001G04036</name>
</gene>
<evidence type="ECO:0000256" key="1">
    <source>
        <dbReference type="ARBA" id="ARBA00022801"/>
    </source>
</evidence>
<dbReference type="PANTHER" id="PTHR48081">
    <property type="entry name" value="AB HYDROLASE SUPERFAMILY PROTEIN C4A8.06C"/>
    <property type="match status" value="1"/>
</dbReference>
<dbReference type="Proteomes" id="UP000191672">
    <property type="component" value="Unassembled WGS sequence"/>
</dbReference>
<dbReference type="Gene3D" id="3.40.50.1820">
    <property type="entry name" value="alpha/beta hydrolase"/>
    <property type="match status" value="1"/>
</dbReference>
<keyword evidence="1" id="KW-0378">Hydrolase</keyword>
<dbReference type="Pfam" id="PF07859">
    <property type="entry name" value="Abhydrolase_3"/>
    <property type="match status" value="1"/>
</dbReference>
<name>A0A1V6QPI5_9EURO</name>
<dbReference type="InterPro" id="IPR013094">
    <property type="entry name" value="AB_hydrolase_3"/>
</dbReference>
<dbReference type="GO" id="GO:0016787">
    <property type="term" value="F:hydrolase activity"/>
    <property type="evidence" value="ECO:0007669"/>
    <property type="project" value="UniProtKB-KW"/>
</dbReference>
<evidence type="ECO:0000313" key="3">
    <source>
        <dbReference type="EMBL" id="OQD91139.1"/>
    </source>
</evidence>
<dbReference type="InterPro" id="IPR050300">
    <property type="entry name" value="GDXG_lipolytic_enzyme"/>
</dbReference>
<dbReference type="GO" id="GO:0072330">
    <property type="term" value="P:monocarboxylic acid biosynthetic process"/>
    <property type="evidence" value="ECO:0007669"/>
    <property type="project" value="UniProtKB-ARBA"/>
</dbReference>
<protein>
    <recommendedName>
        <fullName evidence="2">Alpha/beta hydrolase fold-3 domain-containing protein</fullName>
    </recommendedName>
</protein>
<dbReference type="STRING" id="416450.A0A1V6QPI5"/>
<dbReference type="PANTHER" id="PTHR48081:SF3">
    <property type="entry name" value="ALPHA_BETA HYDROLASE FOLD-3 DOMAIN-CONTAINING PROTEIN"/>
    <property type="match status" value="1"/>
</dbReference>
<keyword evidence="4" id="KW-1185">Reference proteome</keyword>
<feature type="domain" description="Alpha/beta hydrolase fold-3" evidence="2">
    <location>
        <begin position="44"/>
        <end position="124"/>
    </location>
</feature>